<dbReference type="InterPro" id="IPR020069">
    <property type="entry name" value="Ribosomal_bL9_C"/>
</dbReference>
<feature type="domain" description="Ribosomal protein L9" evidence="10">
    <location>
        <begin position="13"/>
        <end position="40"/>
    </location>
</feature>
<reference evidence="11 12" key="1">
    <citation type="submission" date="2020-07" db="EMBL/GenBank/DDBJ databases">
        <authorList>
            <person name="Feng H."/>
        </authorList>
    </citation>
    <scope>NUCLEOTIDE SEQUENCE [LARGE SCALE GENOMIC DNA]</scope>
    <source>
        <strain evidence="12">s-10</strain>
    </source>
</reference>
<evidence type="ECO:0000256" key="7">
    <source>
        <dbReference type="ARBA" id="ARBA00035292"/>
    </source>
</evidence>
<evidence type="ECO:0000256" key="6">
    <source>
        <dbReference type="ARBA" id="ARBA00023274"/>
    </source>
</evidence>
<evidence type="ECO:0000313" key="12">
    <source>
        <dbReference type="Proteomes" id="UP000535491"/>
    </source>
</evidence>
<keyword evidence="5 8" id="KW-0689">Ribosomal protein</keyword>
<evidence type="ECO:0000256" key="2">
    <source>
        <dbReference type="ARBA" id="ARBA00010605"/>
    </source>
</evidence>
<dbReference type="GO" id="GO:0006412">
    <property type="term" value="P:translation"/>
    <property type="evidence" value="ECO:0007669"/>
    <property type="project" value="UniProtKB-UniRule"/>
</dbReference>
<dbReference type="Gene3D" id="3.10.430.100">
    <property type="entry name" value="Ribosomal protein L9, C-terminal domain"/>
    <property type="match status" value="1"/>
</dbReference>
<feature type="region of interest" description="Disordered" evidence="9">
    <location>
        <begin position="41"/>
        <end position="63"/>
    </location>
</feature>
<dbReference type="InterPro" id="IPR000244">
    <property type="entry name" value="Ribosomal_bL9"/>
</dbReference>
<evidence type="ECO:0000256" key="5">
    <source>
        <dbReference type="ARBA" id="ARBA00022980"/>
    </source>
</evidence>
<organism evidence="11 12">
    <name type="scientific">Paenactinomyces guangxiensis</name>
    <dbReference type="NCBI Taxonomy" id="1490290"/>
    <lineage>
        <taxon>Bacteria</taxon>
        <taxon>Bacillati</taxon>
        <taxon>Bacillota</taxon>
        <taxon>Bacilli</taxon>
        <taxon>Bacillales</taxon>
        <taxon>Thermoactinomycetaceae</taxon>
        <taxon>Paenactinomyces</taxon>
    </lineage>
</organism>
<dbReference type="EMBL" id="JACEIQ010000005">
    <property type="protein sequence ID" value="MBA4494088.1"/>
    <property type="molecule type" value="Genomic_DNA"/>
</dbReference>
<evidence type="ECO:0000259" key="10">
    <source>
        <dbReference type="PROSITE" id="PS00651"/>
    </source>
</evidence>
<dbReference type="FunFam" id="3.10.430.100:FF:000002">
    <property type="entry name" value="50S ribosomal protein L9"/>
    <property type="match status" value="1"/>
</dbReference>
<dbReference type="AlphaFoldDB" id="A0A7W2A8Q8"/>
<keyword evidence="4 8" id="KW-0694">RNA-binding</keyword>
<dbReference type="RefSeq" id="WP_181751328.1">
    <property type="nucleotide sequence ID" value="NZ_JACEIQ010000005.1"/>
</dbReference>
<dbReference type="PANTHER" id="PTHR21368">
    <property type="entry name" value="50S RIBOSOMAL PROTEIN L9"/>
    <property type="match status" value="1"/>
</dbReference>
<feature type="compositionally biased region" description="Basic and acidic residues" evidence="9">
    <location>
        <begin position="49"/>
        <end position="63"/>
    </location>
</feature>
<dbReference type="HAMAP" id="MF_00503">
    <property type="entry name" value="Ribosomal_bL9"/>
    <property type="match status" value="1"/>
</dbReference>
<evidence type="ECO:0000313" key="11">
    <source>
        <dbReference type="EMBL" id="MBA4494088.1"/>
    </source>
</evidence>
<dbReference type="InterPro" id="IPR036935">
    <property type="entry name" value="Ribosomal_bL9_N_sf"/>
</dbReference>
<dbReference type="InterPro" id="IPR036791">
    <property type="entry name" value="Ribosomal_bL9_C_sf"/>
</dbReference>
<accession>A0A7W2A8Q8</accession>
<protein>
    <recommendedName>
        <fullName evidence="7 8">Large ribosomal subunit protein bL9</fullName>
    </recommendedName>
</protein>
<dbReference type="InterPro" id="IPR009027">
    <property type="entry name" value="Ribosomal_bL9/RNase_H1_N"/>
</dbReference>
<evidence type="ECO:0000256" key="8">
    <source>
        <dbReference type="HAMAP-Rule" id="MF_00503"/>
    </source>
</evidence>
<dbReference type="GO" id="GO:0005840">
    <property type="term" value="C:ribosome"/>
    <property type="evidence" value="ECO:0007669"/>
    <property type="project" value="UniProtKB-KW"/>
</dbReference>
<dbReference type="PROSITE" id="PS00651">
    <property type="entry name" value="RIBOSOMAL_L9"/>
    <property type="match status" value="1"/>
</dbReference>
<dbReference type="Pfam" id="PF03948">
    <property type="entry name" value="Ribosomal_L9_C"/>
    <property type="match status" value="1"/>
</dbReference>
<dbReference type="SUPFAM" id="SSF55658">
    <property type="entry name" value="L9 N-domain-like"/>
    <property type="match status" value="1"/>
</dbReference>
<dbReference type="NCBIfam" id="TIGR00158">
    <property type="entry name" value="L9"/>
    <property type="match status" value="1"/>
</dbReference>
<name>A0A7W2A8Q8_9BACL</name>
<dbReference type="GO" id="GO:0003735">
    <property type="term" value="F:structural constituent of ribosome"/>
    <property type="evidence" value="ECO:0007669"/>
    <property type="project" value="InterPro"/>
</dbReference>
<dbReference type="GO" id="GO:0019843">
    <property type="term" value="F:rRNA binding"/>
    <property type="evidence" value="ECO:0007669"/>
    <property type="project" value="UniProtKB-UniRule"/>
</dbReference>
<proteinExistence type="inferred from homology"/>
<evidence type="ECO:0000256" key="3">
    <source>
        <dbReference type="ARBA" id="ARBA00022730"/>
    </source>
</evidence>
<dbReference type="InterPro" id="IPR020070">
    <property type="entry name" value="Ribosomal_bL9_N"/>
</dbReference>
<dbReference type="Proteomes" id="UP000535491">
    <property type="component" value="Unassembled WGS sequence"/>
</dbReference>
<evidence type="ECO:0000256" key="4">
    <source>
        <dbReference type="ARBA" id="ARBA00022884"/>
    </source>
</evidence>
<keyword evidence="12" id="KW-1185">Reference proteome</keyword>
<keyword evidence="6 8" id="KW-0687">Ribonucleoprotein</keyword>
<comment type="function">
    <text evidence="1 8">Binds to the 23S rRNA.</text>
</comment>
<comment type="similarity">
    <text evidence="2 8">Belongs to the bacterial ribosomal protein bL9 family.</text>
</comment>
<dbReference type="Pfam" id="PF01281">
    <property type="entry name" value="Ribosomal_L9_N"/>
    <property type="match status" value="1"/>
</dbReference>
<sequence>MKVIFLQDVKGTGKKGEVKEVAEGYARNYLIPRKLAVQATEGNMNTLKEQQRRDKKRKAEELENAKKLGDKLSEITLTLTAKSGEGGRVFGSITSKQISQELKKKFQLNVDKKKIQLEEPIRTLGVTRVPVKLHPEVTATLSVQVVEEV</sequence>
<gene>
    <name evidence="8 11" type="primary">rplI</name>
    <name evidence="11" type="ORF">H1191_07195</name>
</gene>
<dbReference type="GO" id="GO:1990904">
    <property type="term" value="C:ribonucleoprotein complex"/>
    <property type="evidence" value="ECO:0007669"/>
    <property type="project" value="UniProtKB-KW"/>
</dbReference>
<comment type="caution">
    <text evidence="11">The sequence shown here is derived from an EMBL/GenBank/DDBJ whole genome shotgun (WGS) entry which is preliminary data.</text>
</comment>
<keyword evidence="3 8" id="KW-0699">rRNA-binding</keyword>
<dbReference type="Gene3D" id="3.40.5.10">
    <property type="entry name" value="Ribosomal protein L9, N-terminal domain"/>
    <property type="match status" value="1"/>
</dbReference>
<evidence type="ECO:0000256" key="1">
    <source>
        <dbReference type="ARBA" id="ARBA00003058"/>
    </source>
</evidence>
<evidence type="ECO:0000256" key="9">
    <source>
        <dbReference type="SAM" id="MobiDB-lite"/>
    </source>
</evidence>
<dbReference type="SUPFAM" id="SSF55653">
    <property type="entry name" value="Ribosomal protein L9 C-domain"/>
    <property type="match status" value="1"/>
</dbReference>
<dbReference type="FunFam" id="3.40.5.10:FF:000002">
    <property type="entry name" value="50S ribosomal protein L9"/>
    <property type="match status" value="1"/>
</dbReference>
<dbReference type="InterPro" id="IPR020594">
    <property type="entry name" value="Ribosomal_bL9_bac/chp"/>
</dbReference>